<reference evidence="1 2" key="1">
    <citation type="submission" date="2015-04" db="EMBL/GenBank/DDBJ databases">
        <title>The draft genome sequence of Roseovarius sp.R12b.</title>
        <authorList>
            <person name="Li G."/>
            <person name="Lai Q."/>
            <person name="Shao Z."/>
            <person name="Yan P."/>
        </authorList>
    </citation>
    <scope>NUCLEOTIDE SEQUENCE [LARGE SCALE GENOMIC DNA]</scope>
    <source>
        <strain evidence="1 2">R12B</strain>
    </source>
</reference>
<comment type="caution">
    <text evidence="1">The sequence shown here is derived from an EMBL/GenBank/DDBJ whole genome shotgun (WGS) entry which is preliminary data.</text>
</comment>
<dbReference type="SUPFAM" id="SSF140566">
    <property type="entry name" value="FlgN-like"/>
    <property type="match status" value="1"/>
</dbReference>
<dbReference type="RefSeq" id="WP_057795562.1">
    <property type="nucleotide sequence ID" value="NZ_LAXJ01000020.1"/>
</dbReference>
<dbReference type="PATRIC" id="fig|1641875.4.peg.1950"/>
<dbReference type="EMBL" id="LAXJ01000020">
    <property type="protein sequence ID" value="KRS11322.1"/>
    <property type="molecule type" value="Genomic_DNA"/>
</dbReference>
<dbReference type="OrthoDB" id="7862860at2"/>
<sequence>MSDDSSAQALVDELDVLLDAERQAVLSGNLDEMARLLERKEALIDLLGQLDAEDSAVISNIQDKLSRNQLLLDGALQGIRRASARLAAVRKVRRSLETYGEDGQKKTIDAQITRQLEKRA</sequence>
<dbReference type="GO" id="GO:0044780">
    <property type="term" value="P:bacterial-type flagellum assembly"/>
    <property type="evidence" value="ECO:0007669"/>
    <property type="project" value="InterPro"/>
</dbReference>
<dbReference type="Proteomes" id="UP000051295">
    <property type="component" value="Unassembled WGS sequence"/>
</dbReference>
<proteinExistence type="predicted"/>
<keyword evidence="2" id="KW-1185">Reference proteome</keyword>
<organism evidence="1 2">
    <name type="scientific">Roseovarius atlanticus</name>
    <dbReference type="NCBI Taxonomy" id="1641875"/>
    <lineage>
        <taxon>Bacteria</taxon>
        <taxon>Pseudomonadati</taxon>
        <taxon>Pseudomonadota</taxon>
        <taxon>Alphaproteobacteria</taxon>
        <taxon>Rhodobacterales</taxon>
        <taxon>Roseobacteraceae</taxon>
        <taxon>Roseovarius</taxon>
    </lineage>
</organism>
<gene>
    <name evidence="1" type="ORF">XM53_17245</name>
</gene>
<evidence type="ECO:0008006" key="3">
    <source>
        <dbReference type="Google" id="ProtNLM"/>
    </source>
</evidence>
<evidence type="ECO:0000313" key="2">
    <source>
        <dbReference type="Proteomes" id="UP000051295"/>
    </source>
</evidence>
<dbReference type="InterPro" id="IPR036679">
    <property type="entry name" value="FlgN-like_sf"/>
</dbReference>
<name>A0A0T5NQZ1_9RHOB</name>
<evidence type="ECO:0000313" key="1">
    <source>
        <dbReference type="EMBL" id="KRS11322.1"/>
    </source>
</evidence>
<protein>
    <recommendedName>
        <fullName evidence="3">Flagellar biosynthesis protein FlgN</fullName>
    </recommendedName>
</protein>
<dbReference type="STRING" id="1641875.XM53_17245"/>
<dbReference type="AlphaFoldDB" id="A0A0T5NQZ1"/>
<accession>A0A0T5NQZ1</accession>
<dbReference type="Gene3D" id="1.20.58.300">
    <property type="entry name" value="FlgN-like"/>
    <property type="match status" value="1"/>
</dbReference>